<evidence type="ECO:0000256" key="8">
    <source>
        <dbReference type="RuleBase" id="RU362010"/>
    </source>
</evidence>
<sequence>MSAYNSGIIARVLGNAPLKAGLPPGTPIHVGERKTERVNITVLHYDRHGCREETTEKAEQCRFYHDREGVSWINVDGLHHVDIIEKVSACFKLHPLTVEDICNTTQRPKLDIFDDYLFLVARTQTYDQARGALASDQISIILGKNFLLTFQESPTPIFAGVRHRINSGKGKIRTMGPDYLAYALLDAVVDSYFQTLENLGEEIETLEEEVLSAPRRENAEKIHRLKREMILLRKSVWPMREILNSLLRHDETELIDPAINIYLKDLYDHTIQVIDTVETYRDITAGLLDIYLGSLSNRMNEAIKVLTMFATIFIPLTFIAGVYGMNFDPEASPWNMPELGWTFGYPLVLALMLAVAGGMLYYFKRKGWL</sequence>
<keyword evidence="8" id="KW-0406">Ion transport</keyword>
<dbReference type="SUPFAM" id="SSF144083">
    <property type="entry name" value="Magnesium transport protein CorA, transmembrane region"/>
    <property type="match status" value="1"/>
</dbReference>
<keyword evidence="7 8" id="KW-0472">Membrane</keyword>
<dbReference type="EMBL" id="CP001940">
    <property type="protein sequence ID" value="ADH84789.1"/>
    <property type="molecule type" value="Genomic_DNA"/>
</dbReference>
<dbReference type="NCBIfam" id="TIGR00383">
    <property type="entry name" value="corA"/>
    <property type="match status" value="1"/>
</dbReference>
<comment type="function">
    <text evidence="8">Mediates influx of magnesium ions.</text>
</comment>
<dbReference type="SUPFAM" id="SSF143865">
    <property type="entry name" value="CorA soluble domain-like"/>
    <property type="match status" value="1"/>
</dbReference>
<dbReference type="InterPro" id="IPR002523">
    <property type="entry name" value="MgTranspt_CorA/ZnTranspt_ZntB"/>
</dbReference>
<dbReference type="STRING" id="589865.DaAHT2_0076"/>
<keyword evidence="11" id="KW-1185">Reference proteome</keyword>
<dbReference type="InterPro" id="IPR004488">
    <property type="entry name" value="Mg/Co-transport_prot_CorA"/>
</dbReference>
<dbReference type="Proteomes" id="UP000001508">
    <property type="component" value="Chromosome"/>
</dbReference>
<dbReference type="GO" id="GO:0005886">
    <property type="term" value="C:plasma membrane"/>
    <property type="evidence" value="ECO:0007669"/>
    <property type="project" value="UniProtKB-SubCell"/>
</dbReference>
<dbReference type="InParanoid" id="D6Z5D2"/>
<name>D6Z5D2_DESAT</name>
<dbReference type="PANTHER" id="PTHR46494:SF1">
    <property type="entry name" value="CORA FAMILY METAL ION TRANSPORTER (EUROFUNG)"/>
    <property type="match status" value="1"/>
</dbReference>
<evidence type="ECO:0000256" key="3">
    <source>
        <dbReference type="ARBA" id="ARBA00022448"/>
    </source>
</evidence>
<dbReference type="GO" id="GO:0015087">
    <property type="term" value="F:cobalt ion transmembrane transporter activity"/>
    <property type="evidence" value="ECO:0007669"/>
    <property type="project" value="UniProtKB-UniRule"/>
</dbReference>
<dbReference type="KEGG" id="dak:DaAHT2_0076"/>
<comment type="similarity">
    <text evidence="2 8">Belongs to the CorA metal ion transporter (MIT) (TC 1.A.35) family.</text>
</comment>
<dbReference type="FunCoup" id="D6Z5D2">
    <property type="interactions" value="87"/>
</dbReference>
<dbReference type="HOGENOM" id="CLU_007127_0_0_7"/>
<evidence type="ECO:0000256" key="5">
    <source>
        <dbReference type="ARBA" id="ARBA00022692"/>
    </source>
</evidence>
<reference evidence="11" key="1">
    <citation type="submission" date="2010-02" db="EMBL/GenBank/DDBJ databases">
        <title>Complete sequence of Desulfurivibrio alkaliphilus AHT2.</title>
        <authorList>
            <consortium name="US DOE Joint Genome Institute"/>
            <person name="Pitluck S."/>
            <person name="Chertkov O."/>
            <person name="Detter J.C."/>
            <person name="Han C."/>
            <person name="Tapia R."/>
            <person name="Larimer F."/>
            <person name="Land M."/>
            <person name="Hauser L."/>
            <person name="Kyrpides N."/>
            <person name="Mikhailova N."/>
            <person name="Sorokin D.Y."/>
            <person name="Muyzer G."/>
            <person name="Woyke T."/>
        </authorList>
    </citation>
    <scope>NUCLEOTIDE SEQUENCE [LARGE SCALE GENOMIC DNA]</scope>
    <source>
        <strain evidence="11">DSM 19089 / UNIQEM U267 / AHT2</strain>
    </source>
</reference>
<organism evidence="10 11">
    <name type="scientific">Desulfurivibrio alkaliphilus (strain DSM 19089 / UNIQEM U267 / AHT2)</name>
    <dbReference type="NCBI Taxonomy" id="589865"/>
    <lineage>
        <taxon>Bacteria</taxon>
        <taxon>Pseudomonadati</taxon>
        <taxon>Thermodesulfobacteriota</taxon>
        <taxon>Desulfobulbia</taxon>
        <taxon>Desulfobulbales</taxon>
        <taxon>Desulfobulbaceae</taxon>
        <taxon>Desulfurivibrio</taxon>
    </lineage>
</organism>
<keyword evidence="8" id="KW-0460">Magnesium</keyword>
<evidence type="ECO:0000313" key="11">
    <source>
        <dbReference type="Proteomes" id="UP000001508"/>
    </source>
</evidence>
<evidence type="ECO:0000256" key="2">
    <source>
        <dbReference type="ARBA" id="ARBA00009765"/>
    </source>
</evidence>
<accession>D6Z5D2</accession>
<gene>
    <name evidence="8" type="primary">corA</name>
    <name evidence="10" type="ordered locus">DaAHT2_0076</name>
</gene>
<evidence type="ECO:0000256" key="4">
    <source>
        <dbReference type="ARBA" id="ARBA00022475"/>
    </source>
</evidence>
<dbReference type="OrthoDB" id="9803416at2"/>
<proteinExistence type="inferred from homology"/>
<dbReference type="InterPro" id="IPR045861">
    <property type="entry name" value="CorA_cytoplasmic_dom"/>
</dbReference>
<comment type="subcellular location">
    <subcellularLocation>
        <location evidence="1">Cell membrane</location>
        <topology evidence="1">Multi-pass membrane protein</topology>
    </subcellularLocation>
    <subcellularLocation>
        <location evidence="8">Membrane</location>
        <topology evidence="8">Multi-pass membrane protein</topology>
    </subcellularLocation>
</comment>
<keyword evidence="6 8" id="KW-1133">Transmembrane helix</keyword>
<feature type="coiled-coil region" evidence="9">
    <location>
        <begin position="189"/>
        <end position="216"/>
    </location>
</feature>
<evidence type="ECO:0000313" key="10">
    <source>
        <dbReference type="EMBL" id="ADH84789.1"/>
    </source>
</evidence>
<dbReference type="GO" id="GO:0015095">
    <property type="term" value="F:magnesium ion transmembrane transporter activity"/>
    <property type="evidence" value="ECO:0007669"/>
    <property type="project" value="UniProtKB-UniRule"/>
</dbReference>
<dbReference type="InterPro" id="IPR045863">
    <property type="entry name" value="CorA_TM1_TM2"/>
</dbReference>
<dbReference type="GO" id="GO:0000287">
    <property type="term" value="F:magnesium ion binding"/>
    <property type="evidence" value="ECO:0007669"/>
    <property type="project" value="TreeGrafter"/>
</dbReference>
<dbReference type="Gene3D" id="1.20.58.340">
    <property type="entry name" value="Magnesium transport protein CorA, transmembrane region"/>
    <property type="match status" value="2"/>
</dbReference>
<evidence type="ECO:0000256" key="1">
    <source>
        <dbReference type="ARBA" id="ARBA00004651"/>
    </source>
</evidence>
<keyword evidence="4 8" id="KW-1003">Cell membrane</keyword>
<evidence type="ECO:0000256" key="9">
    <source>
        <dbReference type="SAM" id="Coils"/>
    </source>
</evidence>
<feature type="transmembrane region" description="Helical" evidence="8">
    <location>
        <begin position="343"/>
        <end position="363"/>
    </location>
</feature>
<dbReference type="CDD" id="cd12828">
    <property type="entry name" value="TmCorA-like_1"/>
    <property type="match status" value="1"/>
</dbReference>
<keyword evidence="5 8" id="KW-0812">Transmembrane</keyword>
<dbReference type="Pfam" id="PF01544">
    <property type="entry name" value="CorA"/>
    <property type="match status" value="1"/>
</dbReference>
<dbReference type="PANTHER" id="PTHR46494">
    <property type="entry name" value="CORA FAMILY METAL ION TRANSPORTER (EUROFUNG)"/>
    <property type="match status" value="1"/>
</dbReference>
<dbReference type="eggNOG" id="COG0598">
    <property type="taxonomic scope" value="Bacteria"/>
</dbReference>
<dbReference type="Gene3D" id="3.30.460.20">
    <property type="entry name" value="CorA soluble domain-like"/>
    <property type="match status" value="1"/>
</dbReference>
<dbReference type="RefSeq" id="WP_013162320.1">
    <property type="nucleotide sequence ID" value="NC_014216.1"/>
</dbReference>
<dbReference type="FunFam" id="1.20.58.340:FF:000012">
    <property type="entry name" value="Magnesium transport protein CorA"/>
    <property type="match status" value="1"/>
</dbReference>
<keyword evidence="9" id="KW-0175">Coiled coil</keyword>
<evidence type="ECO:0000256" key="6">
    <source>
        <dbReference type="ARBA" id="ARBA00022989"/>
    </source>
</evidence>
<feature type="transmembrane region" description="Helical" evidence="8">
    <location>
        <begin position="305"/>
        <end position="323"/>
    </location>
</feature>
<keyword evidence="3 8" id="KW-0813">Transport</keyword>
<dbReference type="GO" id="GO:0050897">
    <property type="term" value="F:cobalt ion binding"/>
    <property type="evidence" value="ECO:0007669"/>
    <property type="project" value="TreeGrafter"/>
</dbReference>
<dbReference type="AlphaFoldDB" id="D6Z5D2"/>
<protein>
    <recommendedName>
        <fullName evidence="8">Magnesium transport protein CorA</fullName>
    </recommendedName>
</protein>
<evidence type="ECO:0000256" key="7">
    <source>
        <dbReference type="ARBA" id="ARBA00023136"/>
    </source>
</evidence>